<protein>
    <submittedName>
        <fullName evidence="1">DUF3489 domain-containing protein</fullName>
    </submittedName>
</protein>
<organism evidence="1 2">
    <name type="scientific">Novosphingobium olei</name>
    <dbReference type="NCBI Taxonomy" id="2728851"/>
    <lineage>
        <taxon>Bacteria</taxon>
        <taxon>Pseudomonadati</taxon>
        <taxon>Pseudomonadota</taxon>
        <taxon>Alphaproteobacteria</taxon>
        <taxon>Sphingomonadales</taxon>
        <taxon>Sphingomonadaceae</taxon>
        <taxon>Novosphingobium</taxon>
    </lineage>
</organism>
<dbReference type="AlphaFoldDB" id="A0A7Y0BSM4"/>
<proteinExistence type="predicted"/>
<accession>A0A7Y0BSM4</accession>
<dbReference type="EMBL" id="JABBGM010000011">
    <property type="protein sequence ID" value="NML95668.1"/>
    <property type="molecule type" value="Genomic_DNA"/>
</dbReference>
<dbReference type="Pfam" id="PF11994">
    <property type="entry name" value="DUF3489"/>
    <property type="match status" value="1"/>
</dbReference>
<comment type="caution">
    <text evidence="1">The sequence shown here is derived from an EMBL/GenBank/DDBJ whole genome shotgun (WGS) entry which is preliminary data.</text>
</comment>
<evidence type="ECO:0000313" key="1">
    <source>
        <dbReference type="EMBL" id="NML95668.1"/>
    </source>
</evidence>
<gene>
    <name evidence="1" type="ORF">HHL27_18500</name>
</gene>
<dbReference type="SUPFAM" id="SSF46785">
    <property type="entry name" value="Winged helix' DNA-binding domain"/>
    <property type="match status" value="1"/>
</dbReference>
<reference evidence="1 2" key="1">
    <citation type="submission" date="2020-04" db="EMBL/GenBank/DDBJ databases">
        <title>Novosphingobium sp. TW-4 isolated from soil.</title>
        <authorList>
            <person name="Dahal R.H."/>
            <person name="Chaudhary D.K."/>
        </authorList>
    </citation>
    <scope>NUCLEOTIDE SEQUENCE [LARGE SCALE GENOMIC DNA]</scope>
    <source>
        <strain evidence="1 2">TW-4</strain>
    </source>
</reference>
<keyword evidence="2" id="KW-1185">Reference proteome</keyword>
<name>A0A7Y0BSM4_9SPHN</name>
<dbReference type="InterPro" id="IPR021880">
    <property type="entry name" value="DUF3489"/>
</dbReference>
<dbReference type="Proteomes" id="UP000583556">
    <property type="component" value="Unassembled WGS sequence"/>
</dbReference>
<evidence type="ECO:0000313" key="2">
    <source>
        <dbReference type="Proteomes" id="UP000583556"/>
    </source>
</evidence>
<sequence length="178" mass="18850">MPRSTSLTDLQLIILSHAAKNDAGSARPLPTCISDDDRTERELRALLNIGLLAEMPSASLRNWTAIDEAFTILAITDAGLAAIGLGEPCEDQKVQKSVVVPVTGPLPTKRGKSRETVLSLLRQQGGASISAICEATGWQAHSARAHLTRLRKGGLQIARSTSDIGNAYALVEAANVES</sequence>
<dbReference type="InterPro" id="IPR036390">
    <property type="entry name" value="WH_DNA-bd_sf"/>
</dbReference>
<dbReference type="RefSeq" id="WP_169494872.1">
    <property type="nucleotide sequence ID" value="NZ_JABBGM010000011.1"/>
</dbReference>